<feature type="transmembrane region" description="Helical" evidence="1">
    <location>
        <begin position="105"/>
        <end position="125"/>
    </location>
</feature>
<evidence type="ECO:0000313" key="3">
    <source>
        <dbReference type="Proteomes" id="UP000315115"/>
    </source>
</evidence>
<dbReference type="EMBL" id="AP019799">
    <property type="protein sequence ID" value="BBL91514.1"/>
    <property type="molecule type" value="Genomic_DNA"/>
</dbReference>
<sequence>MSQYSISKFSRKLLILFWFSMIFTVVLNTAFWFGATLFDAEWFHATFPVEVALPLSITRSIIGYFPSMISTLLTVALLWQLIILFRLYEKGQIFERQNTECFKKLSYLLIATPFIEVTMDVLLSLALSYNDGNWNVSAEVDDSNITMMVIGFIVRVIAVVMDRAVELQEESELTI</sequence>
<evidence type="ECO:0000313" key="2">
    <source>
        <dbReference type="EMBL" id="BBL91514.1"/>
    </source>
</evidence>
<gene>
    <name evidence="2" type="ORF">VroAM7_41670</name>
</gene>
<evidence type="ECO:0000256" key="1">
    <source>
        <dbReference type="SAM" id="Phobius"/>
    </source>
</evidence>
<name>A0A510ICJ4_9VIBR</name>
<feature type="transmembrane region" description="Helical" evidence="1">
    <location>
        <begin position="12"/>
        <end position="33"/>
    </location>
</feature>
<protein>
    <submittedName>
        <fullName evidence="2">Membrane protein</fullName>
    </submittedName>
</protein>
<feature type="transmembrane region" description="Helical" evidence="1">
    <location>
        <begin position="145"/>
        <end position="165"/>
    </location>
</feature>
<dbReference type="AlphaFoldDB" id="A0A510ICJ4"/>
<dbReference type="InterPro" id="IPR021354">
    <property type="entry name" value="DUF2975"/>
</dbReference>
<dbReference type="RefSeq" id="WP_010453763.1">
    <property type="nucleotide sequence ID" value="NZ_AP019799.1"/>
</dbReference>
<keyword evidence="1" id="KW-0472">Membrane</keyword>
<keyword evidence="1" id="KW-0812">Transmembrane</keyword>
<dbReference type="Pfam" id="PF11188">
    <property type="entry name" value="DUF2975"/>
    <property type="match status" value="1"/>
</dbReference>
<accession>A0A510ICJ4</accession>
<feature type="transmembrane region" description="Helical" evidence="1">
    <location>
        <begin position="61"/>
        <end position="85"/>
    </location>
</feature>
<keyword evidence="1" id="KW-1133">Transmembrane helix</keyword>
<proteinExistence type="predicted"/>
<reference evidence="3" key="1">
    <citation type="submission" date="2019-07" db="EMBL/GenBank/DDBJ databases">
        <title>Complete Genome Sequences of Vibrion rotiferianus strain AM7.</title>
        <authorList>
            <person name="Miyazaki K."/>
            <person name="Wiseschart A."/>
            <person name="Pootanakit K."/>
            <person name="Ishimori K."/>
            <person name="Kitahara K."/>
        </authorList>
    </citation>
    <scope>NUCLEOTIDE SEQUENCE [LARGE SCALE GENOMIC DNA]</scope>
    <source>
        <strain evidence="3">AM7</strain>
    </source>
</reference>
<organism evidence="2 3">
    <name type="scientific">Vibrio rotiferianus</name>
    <dbReference type="NCBI Taxonomy" id="190895"/>
    <lineage>
        <taxon>Bacteria</taxon>
        <taxon>Pseudomonadati</taxon>
        <taxon>Pseudomonadota</taxon>
        <taxon>Gammaproteobacteria</taxon>
        <taxon>Vibrionales</taxon>
        <taxon>Vibrionaceae</taxon>
        <taxon>Vibrio</taxon>
    </lineage>
</organism>
<dbReference type="Proteomes" id="UP000315115">
    <property type="component" value="Chromosome 2"/>
</dbReference>